<proteinExistence type="predicted"/>
<dbReference type="SUPFAM" id="SSF52218">
    <property type="entry name" value="Flavoproteins"/>
    <property type="match status" value="1"/>
</dbReference>
<sequence>MMAPPVLLIAWHSQSGSCARLAGAALAGARRAEGADAEAGRCEDLGSVEVAAASGLLLVAAENAGRLAGGAKQFLDRVFYPSISRELMLPAAVLVSAGNDGRSAVADVERMLKGIPFTPATEPLIIRGSPGPEGLARAGELGEALATGLALGLF</sequence>
<dbReference type="Gene3D" id="3.40.50.360">
    <property type="match status" value="1"/>
</dbReference>
<gene>
    <name evidence="1" type="ORF">HRUBRA_01162</name>
</gene>
<accession>A0A095VT80</accession>
<name>A0A095VT80_9GAMM</name>
<dbReference type="HOGENOM" id="CLU_141001_1_0_6"/>
<dbReference type="Proteomes" id="UP000029640">
    <property type="component" value="Unassembled WGS sequence"/>
</dbReference>
<evidence type="ECO:0000313" key="2">
    <source>
        <dbReference type="Proteomes" id="UP000029640"/>
    </source>
</evidence>
<dbReference type="STRING" id="1265313.HRUBRA_01162"/>
<keyword evidence="2" id="KW-1185">Reference proteome</keyword>
<dbReference type="InterPro" id="IPR029039">
    <property type="entry name" value="Flavoprotein-like_sf"/>
</dbReference>
<dbReference type="eggNOG" id="COG0426">
    <property type="taxonomic scope" value="Bacteria"/>
</dbReference>
<protein>
    <submittedName>
        <fullName evidence="1">Multimeric flavodoxin WrbA</fullName>
    </submittedName>
</protein>
<organism evidence="1 2">
    <name type="scientific">Pseudohaliea rubra DSM 19751</name>
    <dbReference type="NCBI Taxonomy" id="1265313"/>
    <lineage>
        <taxon>Bacteria</taxon>
        <taxon>Pseudomonadati</taxon>
        <taxon>Pseudomonadota</taxon>
        <taxon>Gammaproteobacteria</taxon>
        <taxon>Cellvibrionales</taxon>
        <taxon>Halieaceae</taxon>
        <taxon>Pseudohaliea</taxon>
    </lineage>
</organism>
<dbReference type="AlphaFoldDB" id="A0A095VT80"/>
<dbReference type="EMBL" id="AUVB01000031">
    <property type="protein sequence ID" value="KGE04298.1"/>
    <property type="molecule type" value="Genomic_DNA"/>
</dbReference>
<reference evidence="1 2" key="1">
    <citation type="journal article" date="2014" name="Genome Announc.">
        <title>Genome Sequence of Gammaproteobacterial Pseudohaliea rubra Type Strain DSM 19751, Isolated from Coastal Seawater of the Mediterranean Sea.</title>
        <authorList>
            <person name="Spring S."/>
            <person name="Fiebig A."/>
            <person name="Riedel T."/>
            <person name="Goker M."/>
            <person name="Klenk H.P."/>
        </authorList>
    </citation>
    <scope>NUCLEOTIDE SEQUENCE [LARGE SCALE GENOMIC DNA]</scope>
    <source>
        <strain evidence="1 2">DSM 19751</strain>
    </source>
</reference>
<evidence type="ECO:0000313" key="1">
    <source>
        <dbReference type="EMBL" id="KGE04298.1"/>
    </source>
</evidence>
<comment type="caution">
    <text evidence="1">The sequence shown here is derived from an EMBL/GenBank/DDBJ whole genome shotgun (WGS) entry which is preliminary data.</text>
</comment>